<dbReference type="SUPFAM" id="SSF56925">
    <property type="entry name" value="OMPA-like"/>
    <property type="match status" value="1"/>
</dbReference>
<dbReference type="Pfam" id="PF13505">
    <property type="entry name" value="OMP_b-brl"/>
    <property type="match status" value="1"/>
</dbReference>
<protein>
    <submittedName>
        <fullName evidence="3">Porin family protein</fullName>
    </submittedName>
</protein>
<keyword evidence="1" id="KW-0732">Signal</keyword>
<reference evidence="3 4" key="1">
    <citation type="submission" date="2020-05" db="EMBL/GenBank/DDBJ databases">
        <title>Horizontal transmission and recombination maintain forever young bacterial symbiont genomes.</title>
        <authorList>
            <person name="Russell S.L."/>
            <person name="Pepper-Tunick E."/>
            <person name="Svedberg J."/>
            <person name="Byrne A."/>
            <person name="Ruelas Castillo J."/>
            <person name="Vollmers C."/>
            <person name="Beinart R.A."/>
            <person name="Corbett-Detig R."/>
        </authorList>
    </citation>
    <scope>NUCLEOTIDE SEQUENCE [LARGE SCALE GENOMIC DNA]</scope>
    <source>
        <strain evidence="3">Santa_Monica_outfall</strain>
    </source>
</reference>
<dbReference type="Gene3D" id="2.40.160.20">
    <property type="match status" value="1"/>
</dbReference>
<dbReference type="InterPro" id="IPR011250">
    <property type="entry name" value="OMP/PagP_B-barrel"/>
</dbReference>
<dbReference type="KEGG" id="rev:HUE57_13525"/>
<organism evidence="3 4">
    <name type="scientific">Candidatus Reidiella endopervernicosa</name>
    <dbReference type="NCBI Taxonomy" id="2738883"/>
    <lineage>
        <taxon>Bacteria</taxon>
        <taxon>Pseudomonadati</taxon>
        <taxon>Pseudomonadota</taxon>
        <taxon>Gammaproteobacteria</taxon>
        <taxon>Candidatus Reidiella</taxon>
    </lineage>
</organism>
<keyword evidence="4" id="KW-1185">Reference proteome</keyword>
<dbReference type="InterPro" id="IPR027385">
    <property type="entry name" value="Beta-barrel_OMP"/>
</dbReference>
<evidence type="ECO:0000256" key="1">
    <source>
        <dbReference type="ARBA" id="ARBA00022729"/>
    </source>
</evidence>
<dbReference type="EMBL" id="CP054491">
    <property type="protein sequence ID" value="QKQ28272.1"/>
    <property type="molecule type" value="Genomic_DNA"/>
</dbReference>
<feature type="domain" description="Outer membrane protein beta-barrel" evidence="2">
    <location>
        <begin position="2"/>
        <end position="163"/>
    </location>
</feature>
<name>A0A6N0I126_9GAMM</name>
<dbReference type="AlphaFoldDB" id="A0A6N0I126"/>
<gene>
    <name evidence="3" type="ORF">HUE57_13525</name>
</gene>
<proteinExistence type="predicted"/>
<evidence type="ECO:0000313" key="4">
    <source>
        <dbReference type="Proteomes" id="UP000509658"/>
    </source>
</evidence>
<evidence type="ECO:0000313" key="3">
    <source>
        <dbReference type="EMBL" id="QKQ28272.1"/>
    </source>
</evidence>
<accession>A0A6N0I126</accession>
<sequence>MSAQATASDISGYLGVGGGMSSYEEPGFDESDTAFKLYGGMRFNDSLGIELAYQDWGKPEGDYSGMTASVDISSVAGYLVAYAPISDQADFFAKLGFATWDVEVNIVGIGSNGSDGTDLAYGLGAAFNINENFSIRGEWEGISFEDGDGGDGSAFMVGAQLNF</sequence>
<dbReference type="Proteomes" id="UP000509658">
    <property type="component" value="Chromosome"/>
</dbReference>
<evidence type="ECO:0000259" key="2">
    <source>
        <dbReference type="Pfam" id="PF13505"/>
    </source>
</evidence>